<dbReference type="RefSeq" id="WP_043920292.1">
    <property type="nucleotide sequence ID" value="NZ_FZPF01000018.1"/>
</dbReference>
<dbReference type="AlphaFoldDB" id="A0A0D1EFX4"/>
<gene>
    <name evidence="1" type="ORF">jaqu_35160</name>
</gene>
<comment type="caution">
    <text evidence="1">The sequence shown here is derived from an EMBL/GenBank/DDBJ whole genome shotgun (WGS) entry which is preliminary data.</text>
</comment>
<keyword evidence="2" id="KW-1185">Reference proteome</keyword>
<dbReference type="EMBL" id="JYFE01000064">
    <property type="protein sequence ID" value="KIT14755.1"/>
    <property type="molecule type" value="Genomic_DNA"/>
</dbReference>
<accession>A0A0D1EFX4</accession>
<dbReference type="OrthoDB" id="7652274at2"/>
<evidence type="ECO:0000313" key="2">
    <source>
        <dbReference type="Proteomes" id="UP000032232"/>
    </source>
</evidence>
<organism evidence="1 2">
    <name type="scientific">Jannaschia aquimarina</name>
    <dbReference type="NCBI Taxonomy" id="935700"/>
    <lineage>
        <taxon>Bacteria</taxon>
        <taxon>Pseudomonadati</taxon>
        <taxon>Pseudomonadota</taxon>
        <taxon>Alphaproteobacteria</taxon>
        <taxon>Rhodobacterales</taxon>
        <taxon>Roseobacteraceae</taxon>
        <taxon>Jannaschia</taxon>
    </lineage>
</organism>
<reference evidence="1 2" key="1">
    <citation type="submission" date="2015-02" db="EMBL/GenBank/DDBJ databases">
        <title>Genome Sequence of Jannaschia aquimarina DSM28248, a member of the Roseobacter clade.</title>
        <authorList>
            <person name="Voget S."/>
            <person name="Daniel R."/>
        </authorList>
    </citation>
    <scope>NUCLEOTIDE SEQUENCE [LARGE SCALE GENOMIC DNA]</scope>
    <source>
        <strain evidence="1 2">GSW-M26</strain>
    </source>
</reference>
<name>A0A0D1EFX4_9RHOB</name>
<protein>
    <submittedName>
        <fullName evidence="1">Uncharacterized protein</fullName>
    </submittedName>
</protein>
<evidence type="ECO:0000313" key="1">
    <source>
        <dbReference type="EMBL" id="KIT14755.1"/>
    </source>
</evidence>
<dbReference type="PATRIC" id="fig|935700.4.peg.3624"/>
<sequence>MTRYNLTVPVTFTQNGEEKTRYQRVGTIFENIRDNGDTILSVKLDFPVGATELVGFVPKPKDDDHPIEE</sequence>
<proteinExistence type="predicted"/>
<dbReference type="Proteomes" id="UP000032232">
    <property type="component" value="Unassembled WGS sequence"/>
</dbReference>
<dbReference type="STRING" id="935700.jaqu_35160"/>